<dbReference type="Proteomes" id="UP000183995">
    <property type="component" value="Unassembled WGS sequence"/>
</dbReference>
<dbReference type="Gene3D" id="3.40.50.2300">
    <property type="match status" value="2"/>
</dbReference>
<organism evidence="7 8">
    <name type="scientific">Sporobacter termitidis DSM 10068</name>
    <dbReference type="NCBI Taxonomy" id="1123282"/>
    <lineage>
        <taxon>Bacteria</taxon>
        <taxon>Bacillati</taxon>
        <taxon>Bacillota</taxon>
        <taxon>Clostridia</taxon>
        <taxon>Eubacteriales</taxon>
        <taxon>Oscillospiraceae</taxon>
        <taxon>Sporobacter</taxon>
    </lineage>
</organism>
<dbReference type="GO" id="GO:0030313">
    <property type="term" value="C:cell envelope"/>
    <property type="evidence" value="ECO:0007669"/>
    <property type="project" value="UniProtKB-SubCell"/>
</dbReference>
<proteinExistence type="inferred from homology"/>
<name>A0A1M5XQ53_9FIRM</name>
<evidence type="ECO:0000256" key="4">
    <source>
        <dbReference type="SAM" id="MobiDB-lite"/>
    </source>
</evidence>
<comment type="subcellular location">
    <subcellularLocation>
        <location evidence="1">Cell envelope</location>
    </subcellularLocation>
</comment>
<dbReference type="SUPFAM" id="SSF53822">
    <property type="entry name" value="Periplasmic binding protein-like I"/>
    <property type="match status" value="1"/>
</dbReference>
<feature type="chain" id="PRO_5038924490" evidence="5">
    <location>
        <begin position="25"/>
        <end position="443"/>
    </location>
</feature>
<evidence type="ECO:0000256" key="5">
    <source>
        <dbReference type="SAM" id="SignalP"/>
    </source>
</evidence>
<dbReference type="PROSITE" id="PS51257">
    <property type="entry name" value="PROKAR_LIPOPROTEIN"/>
    <property type="match status" value="1"/>
</dbReference>
<evidence type="ECO:0000256" key="3">
    <source>
        <dbReference type="ARBA" id="ARBA00022729"/>
    </source>
</evidence>
<gene>
    <name evidence="7" type="ORF">SAMN02745823_01942</name>
</gene>
<accession>A0A1M5XQ53</accession>
<evidence type="ECO:0000259" key="6">
    <source>
        <dbReference type="Pfam" id="PF13407"/>
    </source>
</evidence>
<comment type="similarity">
    <text evidence="2">Belongs to the bacterial solute-binding protein 2 family.</text>
</comment>
<dbReference type="PANTHER" id="PTHR46847:SF1">
    <property type="entry name" value="D-ALLOSE-BINDING PERIPLASMIC PROTEIN-RELATED"/>
    <property type="match status" value="1"/>
</dbReference>
<evidence type="ECO:0000256" key="2">
    <source>
        <dbReference type="ARBA" id="ARBA00007639"/>
    </source>
</evidence>
<dbReference type="InterPro" id="IPR025997">
    <property type="entry name" value="SBP_2_dom"/>
</dbReference>
<keyword evidence="8" id="KW-1185">Reference proteome</keyword>
<dbReference type="EMBL" id="FQXV01000006">
    <property type="protein sequence ID" value="SHI01967.1"/>
    <property type="molecule type" value="Genomic_DNA"/>
</dbReference>
<feature type="region of interest" description="Disordered" evidence="4">
    <location>
        <begin position="31"/>
        <end position="65"/>
    </location>
</feature>
<feature type="signal peptide" evidence="5">
    <location>
        <begin position="1"/>
        <end position="24"/>
    </location>
</feature>
<reference evidence="7 8" key="1">
    <citation type="submission" date="2016-11" db="EMBL/GenBank/DDBJ databases">
        <authorList>
            <person name="Jaros S."/>
            <person name="Januszkiewicz K."/>
            <person name="Wedrychowicz H."/>
        </authorList>
    </citation>
    <scope>NUCLEOTIDE SEQUENCE [LARGE SCALE GENOMIC DNA]</scope>
    <source>
        <strain evidence="7 8">DSM 10068</strain>
    </source>
</reference>
<dbReference type="GO" id="GO:0030246">
    <property type="term" value="F:carbohydrate binding"/>
    <property type="evidence" value="ECO:0007669"/>
    <property type="project" value="UniProtKB-ARBA"/>
</dbReference>
<protein>
    <submittedName>
        <fullName evidence="7">Substrate-binding protein domain-containing protein</fullName>
    </submittedName>
</protein>
<dbReference type="Pfam" id="PF13407">
    <property type="entry name" value="Peripla_BP_4"/>
    <property type="match status" value="1"/>
</dbReference>
<evidence type="ECO:0000256" key="1">
    <source>
        <dbReference type="ARBA" id="ARBA00004196"/>
    </source>
</evidence>
<dbReference type="InterPro" id="IPR028082">
    <property type="entry name" value="Peripla_BP_I"/>
</dbReference>
<feature type="compositionally biased region" description="Low complexity" evidence="4">
    <location>
        <begin position="31"/>
        <end position="56"/>
    </location>
</feature>
<feature type="domain" description="Periplasmic binding protein" evidence="6">
    <location>
        <begin position="106"/>
        <end position="396"/>
    </location>
</feature>
<dbReference type="RefSeq" id="WP_073078252.1">
    <property type="nucleotide sequence ID" value="NZ_FQXV01000006.1"/>
</dbReference>
<keyword evidence="3 5" id="KW-0732">Signal</keyword>
<dbReference type="STRING" id="1123282.SAMN02745823_01942"/>
<evidence type="ECO:0000313" key="7">
    <source>
        <dbReference type="EMBL" id="SHI01967.1"/>
    </source>
</evidence>
<dbReference type="AlphaFoldDB" id="A0A1M5XQ53"/>
<sequence>MKKLKMAVLIVLVLVMSASLLYGCAPKTEPSASASPSASATPSASPSASSPATTSPEIPAIGDPNSEVYTMSNRIPWSGLYGPQEKSRASIDKAIKADNKKDKVKVGYVTWTNGTPFFAAMTEEITKECQKNGFELTTAVSDGDLNKQVANIQNMVTLGVDVIIDCDLDVNTETPAIKDAVAAGVPVIGLGLPFQADSPAITTAATTYYEQGFLVGKYAADQYKDKEVIAATSPGQIGHTIAESKLNGFIGGFVYERAIQMGKPFPSREDAMLYGYNLEQQIVKTAKFSDPDYNWSVVASLDGAWSQEGGMKAAQDIVTAHPDINLFFTDNDQEGFGAIKALQQAGLKVGTDVLVASVGDGTKEAVQMVKDGTYLCLTLASPYTWAKTTTDLVYKIFHDGFDATNMPSEIFMQNVLVTKDNADQWLSDSEFSTLPDVTFTTLG</sequence>
<dbReference type="OrthoDB" id="9769193at2"/>
<evidence type="ECO:0000313" key="8">
    <source>
        <dbReference type="Proteomes" id="UP000183995"/>
    </source>
</evidence>
<dbReference type="PANTHER" id="PTHR46847">
    <property type="entry name" value="D-ALLOSE-BINDING PERIPLASMIC PROTEIN-RELATED"/>
    <property type="match status" value="1"/>
</dbReference>